<keyword evidence="8" id="KW-0539">Nucleus</keyword>
<keyword evidence="5" id="KW-0507">mRNA processing</keyword>
<dbReference type="GO" id="GO:0005681">
    <property type="term" value="C:spliceosomal complex"/>
    <property type="evidence" value="ECO:0007669"/>
    <property type="project" value="UniProtKB-KW"/>
</dbReference>
<dbReference type="PANTHER" id="PTHR13445:SF3">
    <property type="entry name" value="U5 SMALL NUCLEAR RIBONUCLEOPROTEIN TSSC4"/>
    <property type="match status" value="1"/>
</dbReference>
<comment type="function">
    <text evidence="10">Protein associated with the U5 snRNP, during its maturation and its post-splicing recycling and which is required for spliceosomal tri-snRNP complex assembly in the nucleus. Has a molecular sequestering activity and transiently hinders SNRNP200 binding sites for constitutive splicing factors that intervene later during the assembly of the spliceosome and splicing. Together with its molecular sequestering activity, may also function as a molecular adapter and placeholder, coordinating the assembly of the U5 snRNP and its association with the U4/U6 di-snRNP.</text>
</comment>
<comment type="similarity">
    <text evidence="3">Belongs to the TSSC4 family.</text>
</comment>
<keyword evidence="7" id="KW-0508">mRNA splicing</keyword>
<dbReference type="InterPro" id="IPR029338">
    <property type="entry name" value="TSSC4"/>
</dbReference>
<evidence type="ECO:0000256" key="3">
    <source>
        <dbReference type="ARBA" id="ARBA00010362"/>
    </source>
</evidence>
<dbReference type="Proteomes" id="UP000027135">
    <property type="component" value="Unassembled WGS sequence"/>
</dbReference>
<dbReference type="eggNOG" id="ENOG502S07M">
    <property type="taxonomic scope" value="Eukaryota"/>
</dbReference>
<name>A0A067RRM5_ZOONE</name>
<evidence type="ECO:0000256" key="2">
    <source>
        <dbReference type="ARBA" id="ARBA00004496"/>
    </source>
</evidence>
<protein>
    <recommendedName>
        <fullName evidence="9">U5 small nuclear ribonucleoprotein TSSC4</fullName>
    </recommendedName>
</protein>
<feature type="region of interest" description="Disordered" evidence="11">
    <location>
        <begin position="200"/>
        <end position="235"/>
    </location>
</feature>
<keyword evidence="4" id="KW-0963">Cytoplasm</keyword>
<evidence type="ECO:0000313" key="12">
    <source>
        <dbReference type="EMBL" id="KDR23300.1"/>
    </source>
</evidence>
<dbReference type="AlphaFoldDB" id="A0A067RRM5"/>
<dbReference type="EMBL" id="KK852465">
    <property type="protein sequence ID" value="KDR23300.1"/>
    <property type="molecule type" value="Genomic_DNA"/>
</dbReference>
<reference evidence="12 13" key="1">
    <citation type="journal article" date="2014" name="Nat. Commun.">
        <title>Molecular traces of alternative social organization in a termite genome.</title>
        <authorList>
            <person name="Terrapon N."/>
            <person name="Li C."/>
            <person name="Robertson H.M."/>
            <person name="Ji L."/>
            <person name="Meng X."/>
            <person name="Booth W."/>
            <person name="Chen Z."/>
            <person name="Childers C.P."/>
            <person name="Glastad K.M."/>
            <person name="Gokhale K."/>
            <person name="Gowin J."/>
            <person name="Gronenberg W."/>
            <person name="Hermansen R.A."/>
            <person name="Hu H."/>
            <person name="Hunt B.G."/>
            <person name="Huylmans A.K."/>
            <person name="Khalil S.M."/>
            <person name="Mitchell R.D."/>
            <person name="Munoz-Torres M.C."/>
            <person name="Mustard J.A."/>
            <person name="Pan H."/>
            <person name="Reese J.T."/>
            <person name="Scharf M.E."/>
            <person name="Sun F."/>
            <person name="Vogel H."/>
            <person name="Xiao J."/>
            <person name="Yang W."/>
            <person name="Yang Z."/>
            <person name="Yang Z."/>
            <person name="Zhou J."/>
            <person name="Zhu J."/>
            <person name="Brent C.S."/>
            <person name="Elsik C.G."/>
            <person name="Goodisman M.A."/>
            <person name="Liberles D.A."/>
            <person name="Roe R.M."/>
            <person name="Vargo E.L."/>
            <person name="Vilcinskas A."/>
            <person name="Wang J."/>
            <person name="Bornberg-Bauer E."/>
            <person name="Korb J."/>
            <person name="Zhang G."/>
            <person name="Liebig J."/>
        </authorList>
    </citation>
    <scope>NUCLEOTIDE SEQUENCE [LARGE SCALE GENOMIC DNA]</scope>
    <source>
        <tissue evidence="12">Whole organism</tissue>
    </source>
</reference>
<gene>
    <name evidence="12" type="ORF">L798_14062</name>
</gene>
<evidence type="ECO:0000256" key="4">
    <source>
        <dbReference type="ARBA" id="ARBA00022490"/>
    </source>
</evidence>
<dbReference type="OrthoDB" id="1906282at2759"/>
<evidence type="ECO:0000256" key="5">
    <source>
        <dbReference type="ARBA" id="ARBA00022664"/>
    </source>
</evidence>
<sequence length="235" mass="27180">MVGYEDPTFFIKGGDVSFTDRQKNIFDKLTVAEKERNERQQELDHRSHSNIVCAGNSVPSRKRCRSAMKQFRGKESIFKRPDVPPPRFKNKSVPDYHRNPHKWIKYSLGDVSQEDMSEQSNTAAALSFLKEMQARKSQEKMEVDDCQITFKQPKNKAILLSQYGTSIGMKSVDSRANEIEKPSFRSSKLIMPEYVVGMTKKKDTRKHEKPDHLPQNENISSKIKLQHLMEEDEGE</sequence>
<evidence type="ECO:0000256" key="1">
    <source>
        <dbReference type="ARBA" id="ARBA00004123"/>
    </source>
</evidence>
<evidence type="ECO:0000256" key="9">
    <source>
        <dbReference type="ARBA" id="ARBA00035304"/>
    </source>
</evidence>
<dbReference type="PANTHER" id="PTHR13445">
    <property type="entry name" value="TUMOR SUPPRESSING SUBTRANSFERABLE CANDIDATE 4 TSSC4"/>
    <property type="match status" value="1"/>
</dbReference>
<evidence type="ECO:0000256" key="10">
    <source>
        <dbReference type="ARBA" id="ARBA00045970"/>
    </source>
</evidence>
<keyword evidence="6" id="KW-0747">Spliceosome</keyword>
<comment type="subcellular location">
    <subcellularLocation>
        <location evidence="2">Cytoplasm</location>
    </subcellularLocation>
    <subcellularLocation>
        <location evidence="1">Nucleus</location>
    </subcellularLocation>
</comment>
<dbReference type="OMA" id="HRNPHKW"/>
<keyword evidence="13" id="KW-1185">Reference proteome</keyword>
<dbReference type="GO" id="GO:0005737">
    <property type="term" value="C:cytoplasm"/>
    <property type="evidence" value="ECO:0007669"/>
    <property type="project" value="UniProtKB-SubCell"/>
</dbReference>
<organism evidence="12 13">
    <name type="scientific">Zootermopsis nevadensis</name>
    <name type="common">Dampwood termite</name>
    <dbReference type="NCBI Taxonomy" id="136037"/>
    <lineage>
        <taxon>Eukaryota</taxon>
        <taxon>Metazoa</taxon>
        <taxon>Ecdysozoa</taxon>
        <taxon>Arthropoda</taxon>
        <taxon>Hexapoda</taxon>
        <taxon>Insecta</taxon>
        <taxon>Pterygota</taxon>
        <taxon>Neoptera</taxon>
        <taxon>Polyneoptera</taxon>
        <taxon>Dictyoptera</taxon>
        <taxon>Blattodea</taxon>
        <taxon>Blattoidea</taxon>
        <taxon>Termitoidae</taxon>
        <taxon>Termopsidae</taxon>
        <taxon>Zootermopsis</taxon>
    </lineage>
</organism>
<feature type="compositionally biased region" description="Basic and acidic residues" evidence="11">
    <location>
        <begin position="205"/>
        <end position="214"/>
    </location>
</feature>
<proteinExistence type="inferred from homology"/>
<dbReference type="STRING" id="136037.A0A067RRM5"/>
<evidence type="ECO:0000313" key="13">
    <source>
        <dbReference type="Proteomes" id="UP000027135"/>
    </source>
</evidence>
<accession>A0A067RRM5</accession>
<evidence type="ECO:0000256" key="6">
    <source>
        <dbReference type="ARBA" id="ARBA00022728"/>
    </source>
</evidence>
<dbReference type="InParanoid" id="A0A067RRM5"/>
<evidence type="ECO:0000256" key="7">
    <source>
        <dbReference type="ARBA" id="ARBA00023187"/>
    </source>
</evidence>
<evidence type="ECO:0000256" key="8">
    <source>
        <dbReference type="ARBA" id="ARBA00023242"/>
    </source>
</evidence>
<dbReference type="GO" id="GO:0008380">
    <property type="term" value="P:RNA splicing"/>
    <property type="evidence" value="ECO:0007669"/>
    <property type="project" value="UniProtKB-KW"/>
</dbReference>
<evidence type="ECO:0000256" key="11">
    <source>
        <dbReference type="SAM" id="MobiDB-lite"/>
    </source>
</evidence>
<dbReference type="GO" id="GO:0006397">
    <property type="term" value="P:mRNA processing"/>
    <property type="evidence" value="ECO:0007669"/>
    <property type="project" value="UniProtKB-KW"/>
</dbReference>
<dbReference type="Pfam" id="PF15264">
    <property type="entry name" value="TSSC4"/>
    <property type="match status" value="1"/>
</dbReference>